<dbReference type="AlphaFoldDB" id="A0A382M3Z3"/>
<dbReference type="PANTHER" id="PTHR10293">
    <property type="entry name" value="GLUTAREDOXIN FAMILY MEMBER"/>
    <property type="match status" value="1"/>
</dbReference>
<dbReference type="PROSITE" id="PS51354">
    <property type="entry name" value="GLUTAREDOXIN_2"/>
    <property type="match status" value="1"/>
</dbReference>
<organism evidence="3">
    <name type="scientific">marine metagenome</name>
    <dbReference type="NCBI Taxonomy" id="408172"/>
    <lineage>
        <taxon>unclassified sequences</taxon>
        <taxon>metagenomes</taxon>
        <taxon>ecological metagenomes</taxon>
    </lineage>
</organism>
<accession>A0A382M3Z3</accession>
<name>A0A382M3Z3_9ZZZZ</name>
<dbReference type="InterPro" id="IPR004480">
    <property type="entry name" value="Monothiol_GRX-rel"/>
</dbReference>
<feature type="domain" description="Glutaredoxin" evidence="2">
    <location>
        <begin position="29"/>
        <end position="82"/>
    </location>
</feature>
<feature type="non-terminal residue" evidence="3">
    <location>
        <position position="82"/>
    </location>
</feature>
<keyword evidence="1" id="KW-0676">Redox-active center</keyword>
<dbReference type="Gene3D" id="3.40.30.10">
    <property type="entry name" value="Glutaredoxin"/>
    <property type="match status" value="1"/>
</dbReference>
<dbReference type="EMBL" id="UINC01091012">
    <property type="protein sequence ID" value="SVC43440.1"/>
    <property type="molecule type" value="Genomic_DNA"/>
</dbReference>
<protein>
    <recommendedName>
        <fullName evidence="2">Glutaredoxin domain-containing protein</fullName>
    </recommendedName>
</protein>
<dbReference type="Pfam" id="PF00462">
    <property type="entry name" value="Glutaredoxin"/>
    <property type="match status" value="1"/>
</dbReference>
<proteinExistence type="predicted"/>
<reference evidence="3" key="1">
    <citation type="submission" date="2018-05" db="EMBL/GenBank/DDBJ databases">
        <authorList>
            <person name="Lanie J.A."/>
            <person name="Ng W.-L."/>
            <person name="Kazmierczak K.M."/>
            <person name="Andrzejewski T.M."/>
            <person name="Davidsen T.M."/>
            <person name="Wayne K.J."/>
            <person name="Tettelin H."/>
            <person name="Glass J.I."/>
            <person name="Rusch D."/>
            <person name="Podicherti R."/>
            <person name="Tsui H.-C.T."/>
            <person name="Winkler M.E."/>
        </authorList>
    </citation>
    <scope>NUCLEOTIDE SEQUENCE</scope>
</reference>
<evidence type="ECO:0000313" key="3">
    <source>
        <dbReference type="EMBL" id="SVC43440.1"/>
    </source>
</evidence>
<gene>
    <name evidence="3" type="ORF">METZ01_LOCUS296294</name>
</gene>
<evidence type="ECO:0000259" key="2">
    <source>
        <dbReference type="Pfam" id="PF00462"/>
    </source>
</evidence>
<evidence type="ECO:0000256" key="1">
    <source>
        <dbReference type="ARBA" id="ARBA00023284"/>
    </source>
</evidence>
<sequence>MTDDQKTLVENMINSDRVFLMLKGTPEMPRCGFSARVVQILNGMGASYGSFNIFDDYNIMNMIKEYSNWPTTPQLYVDGKLV</sequence>
<dbReference type="PANTHER" id="PTHR10293:SF16">
    <property type="entry name" value="GLUTAREDOXIN-RELATED PROTEIN 5, MITOCHONDRIAL"/>
    <property type="match status" value="1"/>
</dbReference>
<dbReference type="GO" id="GO:0005739">
    <property type="term" value="C:mitochondrion"/>
    <property type="evidence" value="ECO:0007669"/>
    <property type="project" value="UniProtKB-ARBA"/>
</dbReference>
<dbReference type="SUPFAM" id="SSF52833">
    <property type="entry name" value="Thioredoxin-like"/>
    <property type="match status" value="1"/>
</dbReference>
<dbReference type="InterPro" id="IPR002109">
    <property type="entry name" value="Glutaredoxin"/>
</dbReference>
<dbReference type="InterPro" id="IPR036249">
    <property type="entry name" value="Thioredoxin-like_sf"/>
</dbReference>